<evidence type="ECO:0000313" key="2">
    <source>
        <dbReference type="EMBL" id="CAD8299199.1"/>
    </source>
</evidence>
<sequence>MDPGDNLVLSIILETVASATARRSHAPKTPPREGLRSLLNPAASPLTRATGHAAPSTWKGLAGRQALPMRAPQDSHLLHASWHGPRRGSPTQAHPAALPASRIVIPMSAERPNERCAGGCRGVRGAAARARRQQPSLVAGHRQL</sequence>
<evidence type="ECO:0000256" key="1">
    <source>
        <dbReference type="SAM" id="MobiDB-lite"/>
    </source>
</evidence>
<organism evidence="2">
    <name type="scientific">Chlamydomonas euryale</name>
    <dbReference type="NCBI Taxonomy" id="1486919"/>
    <lineage>
        <taxon>Eukaryota</taxon>
        <taxon>Viridiplantae</taxon>
        <taxon>Chlorophyta</taxon>
        <taxon>core chlorophytes</taxon>
        <taxon>Chlorophyceae</taxon>
        <taxon>CS clade</taxon>
        <taxon>Chlamydomonadales</taxon>
        <taxon>Chlamydomonadaceae</taxon>
        <taxon>Chlamydomonas</taxon>
    </lineage>
</organism>
<protein>
    <submittedName>
        <fullName evidence="2">Uncharacterized protein</fullName>
    </submittedName>
</protein>
<dbReference type="AlphaFoldDB" id="A0A7R9VLD2"/>
<dbReference type="EMBL" id="HBEC01032244">
    <property type="protein sequence ID" value="CAD8299199.1"/>
    <property type="molecule type" value="Transcribed_RNA"/>
</dbReference>
<proteinExistence type="predicted"/>
<name>A0A7R9VLD2_9CHLO</name>
<feature type="region of interest" description="Disordered" evidence="1">
    <location>
        <begin position="46"/>
        <end position="99"/>
    </location>
</feature>
<accession>A0A7R9VLD2</accession>
<gene>
    <name evidence="2" type="ORF">CEUR00632_LOCUS14936</name>
</gene>
<reference evidence="2" key="1">
    <citation type="submission" date="2021-01" db="EMBL/GenBank/DDBJ databases">
        <authorList>
            <person name="Corre E."/>
            <person name="Pelletier E."/>
            <person name="Niang G."/>
            <person name="Scheremetjew M."/>
            <person name="Finn R."/>
            <person name="Kale V."/>
            <person name="Holt S."/>
            <person name="Cochrane G."/>
            <person name="Meng A."/>
            <person name="Brown T."/>
            <person name="Cohen L."/>
        </authorList>
    </citation>
    <scope>NUCLEOTIDE SEQUENCE</scope>
    <source>
        <strain evidence="2">CCMP219</strain>
    </source>
</reference>